<dbReference type="Proteomes" id="UP001239795">
    <property type="component" value="Unassembled WGS sequence"/>
</dbReference>
<evidence type="ECO:0000313" key="1">
    <source>
        <dbReference type="EMBL" id="KAK1462027.1"/>
    </source>
</evidence>
<accession>A0AAI9XVF0</accession>
<sequence>GWDGVGDEDDVAIRLELRSGVLSLSDLAYLIRAPPPRVPATCTVRTSLAAAAALLLAVCGTALCRTGHQSGDLPLEPKSNGGDDWLHLIIAASGKYLAIWNIHCSPLNVTNVTLLTLTYPFPCHLGTKSTSQWFILPPRLNVLEQLEKGLSRLDPAEATD</sequence>
<feature type="non-terminal residue" evidence="1">
    <location>
        <position position="1"/>
    </location>
</feature>
<protein>
    <submittedName>
        <fullName evidence="1">Uncharacterized protein</fullName>
    </submittedName>
</protein>
<proteinExistence type="predicted"/>
<gene>
    <name evidence="1" type="ORF">CMEL01_13994</name>
</gene>
<organism evidence="1 2">
    <name type="scientific">Colletotrichum melonis</name>
    <dbReference type="NCBI Taxonomy" id="1209925"/>
    <lineage>
        <taxon>Eukaryota</taxon>
        <taxon>Fungi</taxon>
        <taxon>Dikarya</taxon>
        <taxon>Ascomycota</taxon>
        <taxon>Pezizomycotina</taxon>
        <taxon>Sordariomycetes</taxon>
        <taxon>Hypocreomycetidae</taxon>
        <taxon>Glomerellales</taxon>
        <taxon>Glomerellaceae</taxon>
        <taxon>Colletotrichum</taxon>
        <taxon>Colletotrichum acutatum species complex</taxon>
    </lineage>
</organism>
<name>A0AAI9XVF0_9PEZI</name>
<dbReference type="AlphaFoldDB" id="A0AAI9XVF0"/>
<evidence type="ECO:0000313" key="2">
    <source>
        <dbReference type="Proteomes" id="UP001239795"/>
    </source>
</evidence>
<keyword evidence="2" id="KW-1185">Reference proteome</keyword>
<reference evidence="1 2" key="1">
    <citation type="submission" date="2016-10" db="EMBL/GenBank/DDBJ databases">
        <title>The genome sequence of Colletotrichum fioriniae PJ7.</title>
        <authorList>
            <person name="Baroncelli R."/>
        </authorList>
    </citation>
    <scope>NUCLEOTIDE SEQUENCE [LARGE SCALE GENOMIC DNA]</scope>
    <source>
        <strain evidence="1">Col 31</strain>
    </source>
</reference>
<dbReference type="EMBL" id="MLGG01000009">
    <property type="protein sequence ID" value="KAK1462027.1"/>
    <property type="molecule type" value="Genomic_DNA"/>
</dbReference>
<comment type="caution">
    <text evidence="1">The sequence shown here is derived from an EMBL/GenBank/DDBJ whole genome shotgun (WGS) entry which is preliminary data.</text>
</comment>